<keyword evidence="3" id="KW-0964">Secreted</keyword>
<gene>
    <name evidence="5" type="ORF">F8M41_025761</name>
</gene>
<name>A0A8H4AAU4_GIGMA</name>
<dbReference type="AlphaFoldDB" id="A0A8H4AAU4"/>
<evidence type="ECO:0000256" key="1">
    <source>
        <dbReference type="ARBA" id="ARBA00004340"/>
    </source>
</evidence>
<comment type="caution">
    <text evidence="5">The sequence shown here is derived from an EMBL/GenBank/DDBJ whole genome shotgun (WGS) entry which is preliminary data.</text>
</comment>
<evidence type="ECO:0000256" key="2">
    <source>
        <dbReference type="ARBA" id="ARBA00004613"/>
    </source>
</evidence>
<evidence type="ECO:0000259" key="4">
    <source>
        <dbReference type="Pfam" id="PF20147"/>
    </source>
</evidence>
<keyword evidence="5" id="KW-0418">Kinase</keyword>
<evidence type="ECO:0000313" key="5">
    <source>
        <dbReference type="EMBL" id="KAF0468756.1"/>
    </source>
</evidence>
<dbReference type="Pfam" id="PF20147">
    <property type="entry name" value="Crinkler"/>
    <property type="match status" value="1"/>
</dbReference>
<protein>
    <submittedName>
        <fullName evidence="5">Proteinkinasesubdomain-containingproteinpkl/ ccin9</fullName>
    </submittedName>
</protein>
<keyword evidence="5" id="KW-0808">Transferase</keyword>
<reference evidence="5 6" key="1">
    <citation type="journal article" date="2019" name="Environ. Microbiol.">
        <title>At the nexus of three kingdoms: the genome of the mycorrhizal fungus Gigaspora margarita provides insights into plant, endobacterial and fungal interactions.</title>
        <authorList>
            <person name="Venice F."/>
            <person name="Ghignone S."/>
            <person name="Salvioli di Fossalunga A."/>
            <person name="Amselem J."/>
            <person name="Novero M."/>
            <person name="Xianan X."/>
            <person name="Sedzielewska Toro K."/>
            <person name="Morin E."/>
            <person name="Lipzen A."/>
            <person name="Grigoriev I.V."/>
            <person name="Henrissat B."/>
            <person name="Martin F.M."/>
            <person name="Bonfante P."/>
        </authorList>
    </citation>
    <scope>NUCLEOTIDE SEQUENCE [LARGE SCALE GENOMIC DNA]</scope>
    <source>
        <strain evidence="5 6">BEG34</strain>
    </source>
</reference>
<dbReference type="OrthoDB" id="2409492at2759"/>
<dbReference type="GO" id="GO:0005576">
    <property type="term" value="C:extracellular region"/>
    <property type="evidence" value="ECO:0007669"/>
    <property type="project" value="UniProtKB-SubCell"/>
</dbReference>
<evidence type="ECO:0000313" key="6">
    <source>
        <dbReference type="Proteomes" id="UP000439903"/>
    </source>
</evidence>
<accession>A0A8H4AAU4</accession>
<proteinExistence type="predicted"/>
<comment type="subcellular location">
    <subcellularLocation>
        <location evidence="1">Host cell</location>
    </subcellularLocation>
    <subcellularLocation>
        <location evidence="2">Secreted</location>
    </subcellularLocation>
</comment>
<organism evidence="5 6">
    <name type="scientific">Gigaspora margarita</name>
    <dbReference type="NCBI Taxonomy" id="4874"/>
    <lineage>
        <taxon>Eukaryota</taxon>
        <taxon>Fungi</taxon>
        <taxon>Fungi incertae sedis</taxon>
        <taxon>Mucoromycota</taxon>
        <taxon>Glomeromycotina</taxon>
        <taxon>Glomeromycetes</taxon>
        <taxon>Diversisporales</taxon>
        <taxon>Gigasporaceae</taxon>
        <taxon>Gigaspora</taxon>
    </lineage>
</organism>
<sequence length="76" mass="8624">MVKDILGKCSLESFKKRDKENQVPAPTKLKRKRKATEKLLTIWCLVNGDPLAAAFPVDISDSRTIGHLKDVIKKKY</sequence>
<dbReference type="Proteomes" id="UP000439903">
    <property type="component" value="Unassembled WGS sequence"/>
</dbReference>
<feature type="domain" description="Crinkler effector protein N-terminal" evidence="4">
    <location>
        <begin position="40"/>
        <end position="75"/>
    </location>
</feature>
<dbReference type="EMBL" id="WTPW01000936">
    <property type="protein sequence ID" value="KAF0468756.1"/>
    <property type="molecule type" value="Genomic_DNA"/>
</dbReference>
<dbReference type="GO" id="GO:0016301">
    <property type="term" value="F:kinase activity"/>
    <property type="evidence" value="ECO:0007669"/>
    <property type="project" value="UniProtKB-KW"/>
</dbReference>
<evidence type="ECO:0000256" key="3">
    <source>
        <dbReference type="ARBA" id="ARBA00022525"/>
    </source>
</evidence>
<dbReference type="GO" id="GO:0043657">
    <property type="term" value="C:host cell"/>
    <property type="evidence" value="ECO:0007669"/>
    <property type="project" value="UniProtKB-SubCell"/>
</dbReference>
<dbReference type="InterPro" id="IPR045379">
    <property type="entry name" value="Crinkler_N"/>
</dbReference>
<keyword evidence="6" id="KW-1185">Reference proteome</keyword>